<evidence type="ECO:0000313" key="1">
    <source>
        <dbReference type="EMBL" id="CAG8727756.1"/>
    </source>
</evidence>
<gene>
    <name evidence="1" type="ORF">ACOLOM_LOCUS11455</name>
</gene>
<accession>A0ACA9Q3R7</accession>
<proteinExistence type="predicted"/>
<comment type="caution">
    <text evidence="1">The sequence shown here is derived from an EMBL/GenBank/DDBJ whole genome shotgun (WGS) entry which is preliminary data.</text>
</comment>
<dbReference type="EMBL" id="CAJVPT010041382">
    <property type="protein sequence ID" value="CAG8727756.1"/>
    <property type="molecule type" value="Genomic_DNA"/>
</dbReference>
<keyword evidence="2" id="KW-1185">Reference proteome</keyword>
<protein>
    <submittedName>
        <fullName evidence="1">16421_t:CDS:1</fullName>
    </submittedName>
</protein>
<name>A0ACA9Q3R7_9GLOM</name>
<reference evidence="1" key="1">
    <citation type="submission" date="2021-06" db="EMBL/GenBank/DDBJ databases">
        <authorList>
            <person name="Kallberg Y."/>
            <person name="Tangrot J."/>
            <person name="Rosling A."/>
        </authorList>
    </citation>
    <scope>NUCLEOTIDE SEQUENCE</scope>
    <source>
        <strain evidence="1">CL356</strain>
    </source>
</reference>
<feature type="non-terminal residue" evidence="1">
    <location>
        <position position="100"/>
    </location>
</feature>
<sequence length="100" mass="10978">MSNVVETILNNHVKNYAAPVSQLEQAEQEILTCLGAPKLPSLETFEGPFLVDDELLAYYNRSGITSPSLSGLESLFNDDRDTLVCPGAPRTPFCEEFEGL</sequence>
<organism evidence="1 2">
    <name type="scientific">Acaulospora colombiana</name>
    <dbReference type="NCBI Taxonomy" id="27376"/>
    <lineage>
        <taxon>Eukaryota</taxon>
        <taxon>Fungi</taxon>
        <taxon>Fungi incertae sedis</taxon>
        <taxon>Mucoromycota</taxon>
        <taxon>Glomeromycotina</taxon>
        <taxon>Glomeromycetes</taxon>
        <taxon>Diversisporales</taxon>
        <taxon>Acaulosporaceae</taxon>
        <taxon>Acaulospora</taxon>
    </lineage>
</organism>
<dbReference type="Proteomes" id="UP000789525">
    <property type="component" value="Unassembled WGS sequence"/>
</dbReference>
<evidence type="ECO:0000313" key="2">
    <source>
        <dbReference type="Proteomes" id="UP000789525"/>
    </source>
</evidence>